<organism evidence="3 4">
    <name type="scientific">Stentor coeruleus</name>
    <dbReference type="NCBI Taxonomy" id="5963"/>
    <lineage>
        <taxon>Eukaryota</taxon>
        <taxon>Sar</taxon>
        <taxon>Alveolata</taxon>
        <taxon>Ciliophora</taxon>
        <taxon>Postciliodesmatophora</taxon>
        <taxon>Heterotrichea</taxon>
        <taxon>Heterotrichida</taxon>
        <taxon>Stentoridae</taxon>
        <taxon>Stentor</taxon>
    </lineage>
</organism>
<dbReference type="Proteomes" id="UP000187209">
    <property type="component" value="Unassembled WGS sequence"/>
</dbReference>
<feature type="transmembrane region" description="Helical" evidence="2">
    <location>
        <begin position="149"/>
        <end position="172"/>
    </location>
</feature>
<accession>A0A1R2B798</accession>
<proteinExistence type="predicted"/>
<feature type="compositionally biased region" description="Polar residues" evidence="1">
    <location>
        <begin position="295"/>
        <end position="304"/>
    </location>
</feature>
<evidence type="ECO:0000313" key="3">
    <source>
        <dbReference type="EMBL" id="OMJ72649.1"/>
    </source>
</evidence>
<keyword evidence="2" id="KW-0812">Transmembrane</keyword>
<gene>
    <name evidence="3" type="ORF">SteCoe_28843</name>
</gene>
<evidence type="ECO:0000313" key="4">
    <source>
        <dbReference type="Proteomes" id="UP000187209"/>
    </source>
</evidence>
<feature type="transmembrane region" description="Helical" evidence="2">
    <location>
        <begin position="12"/>
        <end position="34"/>
    </location>
</feature>
<keyword evidence="2" id="KW-1133">Transmembrane helix</keyword>
<sequence>MGDYPKLWKCTYRAWWIIFFALQLFLIVLMIGSLGSPKWVYTENDLYGYNDEYWRDVPDGSKFYSGNKFEGSLTMCKEGCDGSYSQLANDWCNYYDETDSDYDQSICAQFALLAWGSGAFIICEIIALISIVCWASAMGCYMCRTNCMWLTYCCSACMWVSHYIGLFLWIAFTGANFGQHCSKDPKDGERPEICTSDGSNLALFILLIIPFIVIFFCIIACKIQKSAGSHGFRKKIDEVTNNITVMAPYPGAVPYANPVIIPPPPPQYYMQNGVPAPQYPTPQYPAGNYVGDPNAFQSSYPPKS</sequence>
<keyword evidence="4" id="KW-1185">Reference proteome</keyword>
<evidence type="ECO:0000256" key="2">
    <source>
        <dbReference type="SAM" id="Phobius"/>
    </source>
</evidence>
<feature type="transmembrane region" description="Helical" evidence="2">
    <location>
        <begin position="201"/>
        <end position="223"/>
    </location>
</feature>
<comment type="caution">
    <text evidence="3">The sequence shown here is derived from an EMBL/GenBank/DDBJ whole genome shotgun (WGS) entry which is preliminary data.</text>
</comment>
<dbReference type="EMBL" id="MPUH01000883">
    <property type="protein sequence ID" value="OMJ72649.1"/>
    <property type="molecule type" value="Genomic_DNA"/>
</dbReference>
<reference evidence="3 4" key="1">
    <citation type="submission" date="2016-11" db="EMBL/GenBank/DDBJ databases">
        <title>The macronuclear genome of Stentor coeruleus: a giant cell with tiny introns.</title>
        <authorList>
            <person name="Slabodnick M."/>
            <person name="Ruby J.G."/>
            <person name="Reiff S.B."/>
            <person name="Swart E.C."/>
            <person name="Gosai S."/>
            <person name="Prabakaran S."/>
            <person name="Witkowska E."/>
            <person name="Larue G.E."/>
            <person name="Fisher S."/>
            <person name="Freeman R.M."/>
            <person name="Gunawardena J."/>
            <person name="Chu W."/>
            <person name="Stover N.A."/>
            <person name="Gregory B.D."/>
            <person name="Nowacki M."/>
            <person name="Derisi J."/>
            <person name="Roy S.W."/>
            <person name="Marshall W.F."/>
            <person name="Sood P."/>
        </authorList>
    </citation>
    <scope>NUCLEOTIDE SEQUENCE [LARGE SCALE GENOMIC DNA]</scope>
    <source>
        <strain evidence="3">WM001</strain>
    </source>
</reference>
<feature type="transmembrane region" description="Helical" evidence="2">
    <location>
        <begin position="112"/>
        <end position="137"/>
    </location>
</feature>
<keyword evidence="2" id="KW-0472">Membrane</keyword>
<evidence type="ECO:0000256" key="1">
    <source>
        <dbReference type="SAM" id="MobiDB-lite"/>
    </source>
</evidence>
<dbReference type="AlphaFoldDB" id="A0A1R2B798"/>
<protein>
    <submittedName>
        <fullName evidence="3">Uncharacterized protein</fullName>
    </submittedName>
</protein>
<feature type="region of interest" description="Disordered" evidence="1">
    <location>
        <begin position="280"/>
        <end position="304"/>
    </location>
</feature>
<name>A0A1R2B798_9CILI</name>